<name>A0A0A8YD89_ARUDO</name>
<sequence>MIITTFWRQCKTNSTKSLRTEGVSNHYLVSSQLINFQKRLLKGTTTFKTAQAYSLTSNRQQKNSVKTILDSD</sequence>
<reference evidence="1" key="2">
    <citation type="journal article" date="2015" name="Data Brief">
        <title>Shoot transcriptome of the giant reed, Arundo donax.</title>
        <authorList>
            <person name="Barrero R.A."/>
            <person name="Guerrero F.D."/>
            <person name="Moolhuijzen P."/>
            <person name="Goolsby J.A."/>
            <person name="Tidwell J."/>
            <person name="Bellgard S.E."/>
            <person name="Bellgard M.I."/>
        </authorList>
    </citation>
    <scope>NUCLEOTIDE SEQUENCE</scope>
    <source>
        <tissue evidence="1">Shoot tissue taken approximately 20 cm above the soil surface</tissue>
    </source>
</reference>
<organism evidence="1">
    <name type="scientific">Arundo donax</name>
    <name type="common">Giant reed</name>
    <name type="synonym">Donax arundinaceus</name>
    <dbReference type="NCBI Taxonomy" id="35708"/>
    <lineage>
        <taxon>Eukaryota</taxon>
        <taxon>Viridiplantae</taxon>
        <taxon>Streptophyta</taxon>
        <taxon>Embryophyta</taxon>
        <taxon>Tracheophyta</taxon>
        <taxon>Spermatophyta</taxon>
        <taxon>Magnoliopsida</taxon>
        <taxon>Liliopsida</taxon>
        <taxon>Poales</taxon>
        <taxon>Poaceae</taxon>
        <taxon>PACMAD clade</taxon>
        <taxon>Arundinoideae</taxon>
        <taxon>Arundineae</taxon>
        <taxon>Arundo</taxon>
    </lineage>
</organism>
<proteinExistence type="predicted"/>
<reference evidence="1" key="1">
    <citation type="submission" date="2014-09" db="EMBL/GenBank/DDBJ databases">
        <authorList>
            <person name="Magalhaes I.L.F."/>
            <person name="Oliveira U."/>
            <person name="Santos F.R."/>
            <person name="Vidigal T.H.D.A."/>
            <person name="Brescovit A.D."/>
            <person name="Santos A.J."/>
        </authorList>
    </citation>
    <scope>NUCLEOTIDE SEQUENCE</scope>
    <source>
        <tissue evidence="1">Shoot tissue taken approximately 20 cm above the soil surface</tissue>
    </source>
</reference>
<dbReference type="AlphaFoldDB" id="A0A0A8YD89"/>
<protein>
    <submittedName>
        <fullName evidence="1">Uncharacterized protein</fullName>
    </submittedName>
</protein>
<evidence type="ECO:0000313" key="1">
    <source>
        <dbReference type="EMBL" id="JAD23819.1"/>
    </source>
</evidence>
<accession>A0A0A8YD89</accession>
<dbReference type="EMBL" id="GBRH01274076">
    <property type="protein sequence ID" value="JAD23819.1"/>
    <property type="molecule type" value="Transcribed_RNA"/>
</dbReference>